<name>A0A9E2KTZ4_9LACO</name>
<organism evidence="2 3">
    <name type="scientific">Candidatus Limosilactobacillus merdavium</name>
    <dbReference type="NCBI Taxonomy" id="2838651"/>
    <lineage>
        <taxon>Bacteria</taxon>
        <taxon>Bacillati</taxon>
        <taxon>Bacillota</taxon>
        <taxon>Bacilli</taxon>
        <taxon>Lactobacillales</taxon>
        <taxon>Lactobacillaceae</taxon>
        <taxon>Limosilactobacillus</taxon>
    </lineage>
</organism>
<dbReference type="Proteomes" id="UP000824180">
    <property type="component" value="Unassembled WGS sequence"/>
</dbReference>
<dbReference type="AlphaFoldDB" id="A0A9E2KTZ4"/>
<dbReference type="SUPFAM" id="SSF50475">
    <property type="entry name" value="FMN-binding split barrel"/>
    <property type="match status" value="1"/>
</dbReference>
<sequence>MRKEVPKLTNHITNEDFLRLITDSFQSVVFGTVDQDGNPLTNVADIELYDNGKLIFSTTFEKPFYQRLKNHPQISITALRGEETMSSVGVTLTGIAKEVDRSYIDRIFSARPEMARISGENFSERRSILRPFAITPLRGSVYDLRQSPIFQKSFNFK</sequence>
<dbReference type="InterPro" id="IPR011576">
    <property type="entry name" value="Pyridox_Oxase_N"/>
</dbReference>
<feature type="domain" description="Pyridoxamine 5'-phosphate oxidase N-terminal" evidence="1">
    <location>
        <begin position="23"/>
        <end position="125"/>
    </location>
</feature>
<evidence type="ECO:0000259" key="1">
    <source>
        <dbReference type="Pfam" id="PF01243"/>
    </source>
</evidence>
<proteinExistence type="predicted"/>
<comment type="caution">
    <text evidence="2">The sequence shown here is derived from an EMBL/GenBank/DDBJ whole genome shotgun (WGS) entry which is preliminary data.</text>
</comment>
<dbReference type="Pfam" id="PF01243">
    <property type="entry name" value="PNPOx_N"/>
    <property type="match status" value="1"/>
</dbReference>
<protein>
    <submittedName>
        <fullName evidence="2">Pyridoxamine 5'-phosphate oxidase family protein</fullName>
    </submittedName>
</protein>
<reference evidence="2" key="1">
    <citation type="journal article" date="2021" name="PeerJ">
        <title>Extensive microbial diversity within the chicken gut microbiome revealed by metagenomics and culture.</title>
        <authorList>
            <person name="Gilroy R."/>
            <person name="Ravi A."/>
            <person name="Getino M."/>
            <person name="Pursley I."/>
            <person name="Horton D.L."/>
            <person name="Alikhan N.F."/>
            <person name="Baker D."/>
            <person name="Gharbi K."/>
            <person name="Hall N."/>
            <person name="Watson M."/>
            <person name="Adriaenssens E.M."/>
            <person name="Foster-Nyarko E."/>
            <person name="Jarju S."/>
            <person name="Secka A."/>
            <person name="Antonio M."/>
            <person name="Oren A."/>
            <person name="Chaudhuri R.R."/>
            <person name="La Ragione R."/>
            <person name="Hildebrand F."/>
            <person name="Pallen M.J."/>
        </authorList>
    </citation>
    <scope>NUCLEOTIDE SEQUENCE</scope>
    <source>
        <strain evidence="2">876</strain>
    </source>
</reference>
<reference evidence="2" key="2">
    <citation type="submission" date="2021-04" db="EMBL/GenBank/DDBJ databases">
        <authorList>
            <person name="Gilroy R."/>
        </authorList>
    </citation>
    <scope>NUCLEOTIDE SEQUENCE</scope>
    <source>
        <strain evidence="2">876</strain>
    </source>
</reference>
<dbReference type="InterPro" id="IPR012349">
    <property type="entry name" value="Split_barrel_FMN-bd"/>
</dbReference>
<dbReference type="Gene3D" id="2.30.110.10">
    <property type="entry name" value="Electron Transport, Fmn-binding Protein, Chain A"/>
    <property type="match status" value="1"/>
</dbReference>
<evidence type="ECO:0000313" key="3">
    <source>
        <dbReference type="Proteomes" id="UP000824180"/>
    </source>
</evidence>
<evidence type="ECO:0000313" key="2">
    <source>
        <dbReference type="EMBL" id="MBU3829561.1"/>
    </source>
</evidence>
<gene>
    <name evidence="2" type="ORF">H9843_01455</name>
</gene>
<accession>A0A9E2KTZ4</accession>
<dbReference type="EMBL" id="JAHLFK010000008">
    <property type="protein sequence ID" value="MBU3829561.1"/>
    <property type="molecule type" value="Genomic_DNA"/>
</dbReference>